<name>A0A0J8U0C5_9MYCO</name>
<dbReference type="RefSeq" id="WP_019346054.1">
    <property type="nucleotide sequence ID" value="NZ_AGSZ01000347.1"/>
</dbReference>
<dbReference type="GO" id="GO:0003700">
    <property type="term" value="F:DNA-binding transcription factor activity"/>
    <property type="evidence" value="ECO:0007669"/>
    <property type="project" value="TreeGrafter"/>
</dbReference>
<dbReference type="PATRIC" id="fig|451644.5.peg.5492"/>
<dbReference type="InterPro" id="IPR049445">
    <property type="entry name" value="TetR_SbtR-like_C"/>
</dbReference>
<keyword evidence="2 4" id="KW-0238">DNA-binding</keyword>
<evidence type="ECO:0000256" key="4">
    <source>
        <dbReference type="PROSITE-ProRule" id="PRU00335"/>
    </source>
</evidence>
<protein>
    <submittedName>
        <fullName evidence="6">TetR family transcriptional regulator</fullName>
    </submittedName>
</protein>
<keyword evidence="3" id="KW-0804">Transcription</keyword>
<gene>
    <name evidence="6" type="ORF">ACT17_26620</name>
</gene>
<dbReference type="Pfam" id="PF00440">
    <property type="entry name" value="TetR_N"/>
    <property type="match status" value="1"/>
</dbReference>
<dbReference type="InterPro" id="IPR001647">
    <property type="entry name" value="HTH_TetR"/>
</dbReference>
<sequence>MPARTSRRRTDAYANESRILAAAREVFAEHGAAATLTQIAAHAGVGNATLYRHFPNRQALAAAVYEDAFATDVEPVILALIDSDAPREAFIDVIERLAELMYLQRPLLPSLDHLTELTSKLFNRKRELLETLVTQGQAAGDLRADLTVDDVPTFVAMVTAASVALDQPPQLRRRYLSLMLDALNPADAQPLPPLPARSG</sequence>
<dbReference type="Pfam" id="PF21597">
    <property type="entry name" value="TetR_C_43"/>
    <property type="match status" value="1"/>
</dbReference>
<dbReference type="InterPro" id="IPR036271">
    <property type="entry name" value="Tet_transcr_reg_TetR-rel_C_sf"/>
</dbReference>
<dbReference type="PANTHER" id="PTHR30055">
    <property type="entry name" value="HTH-TYPE TRANSCRIPTIONAL REGULATOR RUTR"/>
    <property type="match status" value="1"/>
</dbReference>
<dbReference type="OrthoDB" id="9795011at2"/>
<keyword evidence="1" id="KW-0805">Transcription regulation</keyword>
<dbReference type="AlphaFoldDB" id="A0A0J8U0C5"/>
<dbReference type="SUPFAM" id="SSF46689">
    <property type="entry name" value="Homeodomain-like"/>
    <property type="match status" value="1"/>
</dbReference>
<dbReference type="SUPFAM" id="SSF48498">
    <property type="entry name" value="Tetracyclin repressor-like, C-terminal domain"/>
    <property type="match status" value="1"/>
</dbReference>
<dbReference type="Gene3D" id="1.10.357.10">
    <property type="entry name" value="Tetracycline Repressor, domain 2"/>
    <property type="match status" value="1"/>
</dbReference>
<dbReference type="PRINTS" id="PR00455">
    <property type="entry name" value="HTHTETR"/>
</dbReference>
<evidence type="ECO:0000256" key="2">
    <source>
        <dbReference type="ARBA" id="ARBA00023125"/>
    </source>
</evidence>
<evidence type="ECO:0000259" key="5">
    <source>
        <dbReference type="PROSITE" id="PS50977"/>
    </source>
</evidence>
<dbReference type="InterPro" id="IPR050109">
    <property type="entry name" value="HTH-type_TetR-like_transc_reg"/>
</dbReference>
<dbReference type="PROSITE" id="PS50977">
    <property type="entry name" value="HTH_TETR_2"/>
    <property type="match status" value="1"/>
</dbReference>
<evidence type="ECO:0000256" key="3">
    <source>
        <dbReference type="ARBA" id="ARBA00023163"/>
    </source>
</evidence>
<feature type="DNA-binding region" description="H-T-H motif" evidence="4">
    <location>
        <begin position="35"/>
        <end position="54"/>
    </location>
</feature>
<proteinExistence type="predicted"/>
<comment type="caution">
    <text evidence="6">The sequence shown here is derived from an EMBL/GenBank/DDBJ whole genome shotgun (WGS) entry which is preliminary data.</text>
</comment>
<reference evidence="6 7" key="1">
    <citation type="submission" date="2015-06" db="EMBL/GenBank/DDBJ databases">
        <title>Genome sequence of Mycobacterium conceptionense strain MLE.</title>
        <authorList>
            <person name="Greninger A.L."/>
            <person name="Cunningham G."/>
            <person name="Chiu C.Y."/>
            <person name="Miller S."/>
        </authorList>
    </citation>
    <scope>NUCLEOTIDE SEQUENCE [LARGE SCALE GENOMIC DNA]</scope>
    <source>
        <strain evidence="6 7">MLE</strain>
    </source>
</reference>
<accession>A0A0J8U0C5</accession>
<feature type="domain" description="HTH tetR-type" evidence="5">
    <location>
        <begin position="13"/>
        <end position="72"/>
    </location>
</feature>
<dbReference type="Proteomes" id="UP000037594">
    <property type="component" value="Unassembled WGS sequence"/>
</dbReference>
<dbReference type="GO" id="GO:0000976">
    <property type="term" value="F:transcription cis-regulatory region binding"/>
    <property type="evidence" value="ECO:0007669"/>
    <property type="project" value="TreeGrafter"/>
</dbReference>
<evidence type="ECO:0000313" key="6">
    <source>
        <dbReference type="EMBL" id="KMV15096.1"/>
    </source>
</evidence>
<dbReference type="EMBL" id="LFOD01000035">
    <property type="protein sequence ID" value="KMV15096.1"/>
    <property type="molecule type" value="Genomic_DNA"/>
</dbReference>
<dbReference type="InterPro" id="IPR009057">
    <property type="entry name" value="Homeodomain-like_sf"/>
</dbReference>
<evidence type="ECO:0000256" key="1">
    <source>
        <dbReference type="ARBA" id="ARBA00023015"/>
    </source>
</evidence>
<evidence type="ECO:0000313" key="7">
    <source>
        <dbReference type="Proteomes" id="UP000037594"/>
    </source>
</evidence>
<dbReference type="PANTHER" id="PTHR30055:SF234">
    <property type="entry name" value="HTH-TYPE TRANSCRIPTIONAL REGULATOR BETI"/>
    <property type="match status" value="1"/>
</dbReference>
<organism evidence="6 7">
    <name type="scientific">Mycolicibacterium conceptionense</name>
    <dbReference type="NCBI Taxonomy" id="451644"/>
    <lineage>
        <taxon>Bacteria</taxon>
        <taxon>Bacillati</taxon>
        <taxon>Actinomycetota</taxon>
        <taxon>Actinomycetes</taxon>
        <taxon>Mycobacteriales</taxon>
        <taxon>Mycobacteriaceae</taxon>
        <taxon>Mycolicibacterium</taxon>
    </lineage>
</organism>